<dbReference type="Gene3D" id="1.20.120.1760">
    <property type="match status" value="1"/>
</dbReference>
<proteinExistence type="predicted"/>
<name>A0A3E0WYA6_9GAMM</name>
<sequence length="66" mass="7071">MILRQLPNLISLLRLLATLPVTLLILAEAYASALVLFVVAGLSDGVDGFLAKRYNWRSVVGGCSTP</sequence>
<dbReference type="EMBL" id="NFZW01000005">
    <property type="protein sequence ID" value="RFA37984.1"/>
    <property type="molecule type" value="Genomic_DNA"/>
</dbReference>
<gene>
    <name evidence="1" type="ORF">CAL65_06355</name>
</gene>
<dbReference type="InterPro" id="IPR000462">
    <property type="entry name" value="CDP-OH_P_trans"/>
</dbReference>
<accession>A0A3E0WYA6</accession>
<dbReference type="InterPro" id="IPR043130">
    <property type="entry name" value="CDP-OH_PTrfase_TM_dom"/>
</dbReference>
<dbReference type="OrthoDB" id="9796672at2"/>
<dbReference type="Proteomes" id="UP000256763">
    <property type="component" value="Unassembled WGS sequence"/>
</dbReference>
<keyword evidence="2" id="KW-1185">Reference proteome</keyword>
<evidence type="ECO:0008006" key="3">
    <source>
        <dbReference type="Google" id="ProtNLM"/>
    </source>
</evidence>
<comment type="caution">
    <text evidence="1">The sequence shown here is derived from an EMBL/GenBank/DDBJ whole genome shotgun (WGS) entry which is preliminary data.</text>
</comment>
<dbReference type="GO" id="GO:0016780">
    <property type="term" value="F:phosphotransferase activity, for other substituted phosphate groups"/>
    <property type="evidence" value="ECO:0007669"/>
    <property type="project" value="InterPro"/>
</dbReference>
<dbReference type="Pfam" id="PF01066">
    <property type="entry name" value="CDP-OH_P_transf"/>
    <property type="match status" value="1"/>
</dbReference>
<reference evidence="2" key="1">
    <citation type="submission" date="2017-05" db="EMBL/GenBank/DDBJ databases">
        <authorList>
            <person name="Sharma S."/>
            <person name="Sidhu C."/>
            <person name="Pinnaka A.K."/>
        </authorList>
    </citation>
    <scope>NUCLEOTIDE SEQUENCE [LARGE SCALE GENOMIC DNA]</scope>
    <source>
        <strain evidence="2">AK93</strain>
    </source>
</reference>
<evidence type="ECO:0000313" key="2">
    <source>
        <dbReference type="Proteomes" id="UP000256763"/>
    </source>
</evidence>
<organism evidence="1 2">
    <name type="scientific">Alkalilimnicola ehrlichii</name>
    <dbReference type="NCBI Taxonomy" id="351052"/>
    <lineage>
        <taxon>Bacteria</taxon>
        <taxon>Pseudomonadati</taxon>
        <taxon>Pseudomonadota</taxon>
        <taxon>Gammaproteobacteria</taxon>
        <taxon>Chromatiales</taxon>
        <taxon>Ectothiorhodospiraceae</taxon>
        <taxon>Alkalilimnicola</taxon>
    </lineage>
</organism>
<dbReference type="GO" id="GO:0008654">
    <property type="term" value="P:phospholipid biosynthetic process"/>
    <property type="evidence" value="ECO:0007669"/>
    <property type="project" value="InterPro"/>
</dbReference>
<dbReference type="GO" id="GO:0016020">
    <property type="term" value="C:membrane"/>
    <property type="evidence" value="ECO:0007669"/>
    <property type="project" value="InterPro"/>
</dbReference>
<dbReference type="AlphaFoldDB" id="A0A3E0WYA6"/>
<dbReference type="RefSeq" id="WP_116301295.1">
    <property type="nucleotide sequence ID" value="NZ_NFZV01000004.1"/>
</dbReference>
<protein>
    <recommendedName>
        <fullName evidence="3">CDP-alcohol phosphatidyltransferase</fullName>
    </recommendedName>
</protein>
<evidence type="ECO:0000313" key="1">
    <source>
        <dbReference type="EMBL" id="RFA37984.1"/>
    </source>
</evidence>